<proteinExistence type="predicted"/>
<feature type="transmembrane region" description="Helical" evidence="5">
    <location>
        <begin position="287"/>
        <end position="306"/>
    </location>
</feature>
<feature type="transmembrane region" description="Helical" evidence="5">
    <location>
        <begin position="85"/>
        <end position="104"/>
    </location>
</feature>
<keyword evidence="2 5" id="KW-0812">Transmembrane</keyword>
<feature type="transmembrane region" description="Helical" evidence="5">
    <location>
        <begin position="374"/>
        <end position="395"/>
    </location>
</feature>
<feature type="transmembrane region" description="Helical" evidence="5">
    <location>
        <begin position="344"/>
        <end position="368"/>
    </location>
</feature>
<keyword evidence="4 5" id="KW-0472">Membrane</keyword>
<evidence type="ECO:0000256" key="3">
    <source>
        <dbReference type="ARBA" id="ARBA00022989"/>
    </source>
</evidence>
<comment type="caution">
    <text evidence="7">The sequence shown here is derived from an EMBL/GenBank/DDBJ whole genome shotgun (WGS) entry which is preliminary data.</text>
</comment>
<feature type="domain" description="Major facilitator superfamily (MFS) profile" evidence="6">
    <location>
        <begin position="17"/>
        <end position="400"/>
    </location>
</feature>
<feature type="transmembrane region" description="Helical" evidence="5">
    <location>
        <begin position="49"/>
        <end position="73"/>
    </location>
</feature>
<feature type="transmembrane region" description="Helical" evidence="5">
    <location>
        <begin position="177"/>
        <end position="196"/>
    </location>
</feature>
<dbReference type="InterPro" id="IPR011701">
    <property type="entry name" value="MFS"/>
</dbReference>
<protein>
    <submittedName>
        <fullName evidence="7">MFS transporter</fullName>
    </submittedName>
</protein>
<evidence type="ECO:0000256" key="1">
    <source>
        <dbReference type="ARBA" id="ARBA00004651"/>
    </source>
</evidence>
<sequence>MTAPTVTAPQPTTRSRGILLVLVGIVIVAVNLRAVVTSLGALLDEVRDGLHLSGALAGVVTTVPTIAFAVFGATTPWLVRRVAPARLLVIAMVVLSVGQFLRVLTNSPVAFIGLSALALSGIAVSNVLLPMMVKQHFPDRPGLVTGVYTLSMSAGAAAASATAVPVAHAFGSWRAGLGVWALLAAVAILPWLPAALRRGQQVLRRPGHHPGARIRPARTRIGWAMAVFFGMQSIAGYATMGWLAQLFRDSGFSPSTAGLLLAGVTLFALPFALLAPALAGRLRRLDLLILGLTALAGVSYVGLAVAPHGGAVLWVTLMGIGQTVFPVSLVVIGLRARTPEGTVALSAFAQSVGYLFAALGPLLVGILYETTGGWIAPLAVLAVALVVQAVAGLVISRPQFVEDEAHAPGANGPVEAIEPTAAAVLAETGPLAEPLRKAA</sequence>
<dbReference type="EMBL" id="BONC01000075">
    <property type="protein sequence ID" value="GIF60728.1"/>
    <property type="molecule type" value="Genomic_DNA"/>
</dbReference>
<accession>A0ABQ4CD80</accession>
<dbReference type="PANTHER" id="PTHR23523">
    <property type="match status" value="1"/>
</dbReference>
<dbReference type="Gene3D" id="1.20.1250.20">
    <property type="entry name" value="MFS general substrate transporter like domains"/>
    <property type="match status" value="1"/>
</dbReference>
<comment type="subcellular location">
    <subcellularLocation>
        <location evidence="1">Cell membrane</location>
        <topology evidence="1">Multi-pass membrane protein</topology>
    </subcellularLocation>
</comment>
<dbReference type="SUPFAM" id="SSF103473">
    <property type="entry name" value="MFS general substrate transporter"/>
    <property type="match status" value="1"/>
</dbReference>
<feature type="transmembrane region" description="Helical" evidence="5">
    <location>
        <begin position="223"/>
        <end position="244"/>
    </location>
</feature>
<dbReference type="PROSITE" id="PS50850">
    <property type="entry name" value="MFS"/>
    <property type="match status" value="1"/>
</dbReference>
<dbReference type="Pfam" id="PF07690">
    <property type="entry name" value="MFS_1"/>
    <property type="match status" value="1"/>
</dbReference>
<reference evidence="7 8" key="1">
    <citation type="submission" date="2021-01" db="EMBL/GenBank/DDBJ databases">
        <title>Whole genome shotgun sequence of Asanoa iriomotensis NBRC 100142.</title>
        <authorList>
            <person name="Komaki H."/>
            <person name="Tamura T."/>
        </authorList>
    </citation>
    <scope>NUCLEOTIDE SEQUENCE [LARGE SCALE GENOMIC DNA]</scope>
    <source>
        <strain evidence="7 8">NBRC 100142</strain>
    </source>
</reference>
<keyword evidence="8" id="KW-1185">Reference proteome</keyword>
<dbReference type="InterPro" id="IPR052524">
    <property type="entry name" value="MFS_Cyanate_Porter"/>
</dbReference>
<keyword evidence="3 5" id="KW-1133">Transmembrane helix</keyword>
<organism evidence="7 8">
    <name type="scientific">Asanoa iriomotensis</name>
    <dbReference type="NCBI Taxonomy" id="234613"/>
    <lineage>
        <taxon>Bacteria</taxon>
        <taxon>Bacillati</taxon>
        <taxon>Actinomycetota</taxon>
        <taxon>Actinomycetes</taxon>
        <taxon>Micromonosporales</taxon>
        <taxon>Micromonosporaceae</taxon>
        <taxon>Asanoa</taxon>
    </lineage>
</organism>
<evidence type="ECO:0000313" key="8">
    <source>
        <dbReference type="Proteomes" id="UP000624325"/>
    </source>
</evidence>
<gene>
    <name evidence="7" type="ORF">Air01nite_68230</name>
</gene>
<dbReference type="InterPro" id="IPR036259">
    <property type="entry name" value="MFS_trans_sf"/>
</dbReference>
<feature type="transmembrane region" description="Helical" evidence="5">
    <location>
        <begin position="18"/>
        <end position="43"/>
    </location>
</feature>
<dbReference type="Proteomes" id="UP000624325">
    <property type="component" value="Unassembled WGS sequence"/>
</dbReference>
<evidence type="ECO:0000256" key="4">
    <source>
        <dbReference type="ARBA" id="ARBA00023136"/>
    </source>
</evidence>
<name>A0ABQ4CD80_9ACTN</name>
<evidence type="ECO:0000313" key="7">
    <source>
        <dbReference type="EMBL" id="GIF60728.1"/>
    </source>
</evidence>
<feature type="transmembrane region" description="Helical" evidence="5">
    <location>
        <begin position="312"/>
        <end position="332"/>
    </location>
</feature>
<feature type="transmembrane region" description="Helical" evidence="5">
    <location>
        <begin position="256"/>
        <end position="275"/>
    </location>
</feature>
<evidence type="ECO:0000256" key="2">
    <source>
        <dbReference type="ARBA" id="ARBA00022692"/>
    </source>
</evidence>
<dbReference type="RefSeq" id="WP_239091164.1">
    <property type="nucleotide sequence ID" value="NZ_BAAALU010000002.1"/>
</dbReference>
<dbReference type="InterPro" id="IPR020846">
    <property type="entry name" value="MFS_dom"/>
</dbReference>
<evidence type="ECO:0000256" key="5">
    <source>
        <dbReference type="SAM" id="Phobius"/>
    </source>
</evidence>
<dbReference type="PANTHER" id="PTHR23523:SF2">
    <property type="entry name" value="2-NITROIMIDAZOLE TRANSPORTER"/>
    <property type="match status" value="1"/>
</dbReference>
<feature type="transmembrane region" description="Helical" evidence="5">
    <location>
        <begin position="110"/>
        <end position="133"/>
    </location>
</feature>
<evidence type="ECO:0000259" key="6">
    <source>
        <dbReference type="PROSITE" id="PS50850"/>
    </source>
</evidence>
<feature type="transmembrane region" description="Helical" evidence="5">
    <location>
        <begin position="145"/>
        <end position="171"/>
    </location>
</feature>